<comment type="pathway">
    <text evidence="4">Amino-sugar metabolism; N-acetylneuraminate degradation; D-fructose 6-phosphate from N-acetylneuraminate: step 5/5.</text>
</comment>
<feature type="domain" description="Glucosamine/galactosamine-6-phosphate isomerase" evidence="5">
    <location>
        <begin position="10"/>
        <end position="226"/>
    </location>
</feature>
<dbReference type="PANTHER" id="PTHR11280">
    <property type="entry name" value="GLUCOSAMINE-6-PHOSPHATE ISOMERASE"/>
    <property type="match status" value="1"/>
</dbReference>
<comment type="similarity">
    <text evidence="4">Belongs to the glucosamine/galactosamine-6-phosphate isomerase family. NagB subfamily.</text>
</comment>
<evidence type="ECO:0000256" key="4">
    <source>
        <dbReference type="HAMAP-Rule" id="MF_01241"/>
    </source>
</evidence>
<dbReference type="InterPro" id="IPR018321">
    <property type="entry name" value="Glucosamine6P_isomerase_CS"/>
</dbReference>
<comment type="caution">
    <text evidence="4">Lacks conserved residue(s) required for the propagation of feature annotation.</text>
</comment>
<feature type="active site" description="Proton acceptor; for ring-opening step" evidence="4">
    <location>
        <position position="138"/>
    </location>
</feature>
<evidence type="ECO:0000313" key="6">
    <source>
        <dbReference type="EMBL" id="SDM21264.1"/>
    </source>
</evidence>
<dbReference type="GO" id="GO:0006043">
    <property type="term" value="P:glucosamine catabolic process"/>
    <property type="evidence" value="ECO:0007669"/>
    <property type="project" value="TreeGrafter"/>
</dbReference>
<dbReference type="GO" id="GO:0042802">
    <property type="term" value="F:identical protein binding"/>
    <property type="evidence" value="ECO:0007669"/>
    <property type="project" value="TreeGrafter"/>
</dbReference>
<dbReference type="PANTHER" id="PTHR11280:SF5">
    <property type="entry name" value="GLUCOSAMINE-6-PHOSPHATE ISOMERASE"/>
    <property type="match status" value="1"/>
</dbReference>
<proteinExistence type="inferred from homology"/>
<feature type="active site" description="For ring-opening step" evidence="4">
    <location>
        <position position="136"/>
    </location>
</feature>
<sequence length="243" mass="27139">MEIKQVEDYQAMSEAGAQLIMETVNSLEKPVLGLATGSTPEGVYKRLIEAHQSEKVSFRHTTSFNLDEYVGMLGSDPNSYRYFMDKKFFDHIDIDKQKTFVPNGKAEDLQRECEQYEQLLMDHHEIDLQLLGIGTNGHIGFNEPGTPFSTKTHIVDLAPSTRKANARFFESEQDVPEQAITMGIATIMKSKQIVLLVSGEKKARALDQLLHGEVSEDFPASILQTHPNVQVIADKAALSKVSV</sequence>
<dbReference type="Gene3D" id="3.40.50.1360">
    <property type="match status" value="1"/>
</dbReference>
<dbReference type="Proteomes" id="UP000182347">
    <property type="component" value="Unassembled WGS sequence"/>
</dbReference>
<evidence type="ECO:0000256" key="2">
    <source>
        <dbReference type="ARBA" id="ARBA00022801"/>
    </source>
</evidence>
<dbReference type="AlphaFoldDB" id="A0A1G9RDG8"/>
<dbReference type="GO" id="GO:0005737">
    <property type="term" value="C:cytoplasm"/>
    <property type="evidence" value="ECO:0007669"/>
    <property type="project" value="TreeGrafter"/>
</dbReference>
<dbReference type="EMBL" id="FNHF01000002">
    <property type="protein sequence ID" value="SDM21264.1"/>
    <property type="molecule type" value="Genomic_DNA"/>
</dbReference>
<dbReference type="GO" id="GO:0019262">
    <property type="term" value="P:N-acetylneuraminate catabolic process"/>
    <property type="evidence" value="ECO:0007669"/>
    <property type="project" value="UniProtKB-UniRule"/>
</dbReference>
<feature type="active site" description="For ring-opening step" evidence="4">
    <location>
        <position position="143"/>
    </location>
</feature>
<dbReference type="HAMAP" id="MF_01241">
    <property type="entry name" value="GlcN6P_deamin"/>
    <property type="match status" value="1"/>
</dbReference>
<keyword evidence="7" id="KW-1185">Reference proteome</keyword>
<dbReference type="FunFam" id="3.40.50.1360:FF:000003">
    <property type="entry name" value="Glucosamine-6-phosphate deaminase"/>
    <property type="match status" value="1"/>
</dbReference>
<protein>
    <recommendedName>
        <fullName evidence="4">Glucosamine-6-phosphate deaminase</fullName>
        <ecNumber evidence="4">3.5.99.6</ecNumber>
    </recommendedName>
    <alternativeName>
        <fullName evidence="4">GlcN6P deaminase</fullName>
        <shortName evidence="4">GNPDA</shortName>
    </alternativeName>
    <alternativeName>
        <fullName evidence="4">Glucosamine-6-phosphate isomerase</fullName>
    </alternativeName>
</protein>
<gene>
    <name evidence="4" type="primary">nagB</name>
    <name evidence="6" type="ORF">SAMN05216244_1940</name>
</gene>
<dbReference type="STRING" id="482461.SAMN05216244_1940"/>
<accession>A0A1G9RDG8</accession>
<organism evidence="6 7">
    <name type="scientific">Sediminibacillus halophilus</name>
    <dbReference type="NCBI Taxonomy" id="482461"/>
    <lineage>
        <taxon>Bacteria</taxon>
        <taxon>Bacillati</taxon>
        <taxon>Bacillota</taxon>
        <taxon>Bacilli</taxon>
        <taxon>Bacillales</taxon>
        <taxon>Bacillaceae</taxon>
        <taxon>Sediminibacillus</taxon>
    </lineage>
</organism>
<reference evidence="7" key="1">
    <citation type="submission" date="2016-10" db="EMBL/GenBank/DDBJ databases">
        <authorList>
            <person name="Varghese N."/>
            <person name="Submissions S."/>
        </authorList>
    </citation>
    <scope>NUCLEOTIDE SEQUENCE [LARGE SCALE GENOMIC DNA]</scope>
    <source>
        <strain evidence="7">CGMCC 1.6199</strain>
    </source>
</reference>
<dbReference type="InterPro" id="IPR004547">
    <property type="entry name" value="Glucosamine6P_isomerase"/>
</dbReference>
<comment type="catalytic activity">
    <reaction evidence="1 4">
        <text>alpha-D-glucosamine 6-phosphate + H2O = beta-D-fructose 6-phosphate + NH4(+)</text>
        <dbReference type="Rhea" id="RHEA:12172"/>
        <dbReference type="ChEBI" id="CHEBI:15377"/>
        <dbReference type="ChEBI" id="CHEBI:28938"/>
        <dbReference type="ChEBI" id="CHEBI:57634"/>
        <dbReference type="ChEBI" id="CHEBI:75989"/>
        <dbReference type="EC" id="3.5.99.6"/>
    </reaction>
</comment>
<keyword evidence="3 4" id="KW-0119">Carbohydrate metabolism</keyword>
<dbReference type="Pfam" id="PF01182">
    <property type="entry name" value="Glucosamine_iso"/>
    <property type="match status" value="1"/>
</dbReference>
<feature type="active site" description="Proton acceptor; for enolization step" evidence="4">
    <location>
        <position position="67"/>
    </location>
</feature>
<dbReference type="OrthoDB" id="9791139at2"/>
<dbReference type="GO" id="GO:0005975">
    <property type="term" value="P:carbohydrate metabolic process"/>
    <property type="evidence" value="ECO:0007669"/>
    <property type="project" value="InterPro"/>
</dbReference>
<evidence type="ECO:0000256" key="3">
    <source>
        <dbReference type="ARBA" id="ARBA00023277"/>
    </source>
</evidence>
<dbReference type="EC" id="3.5.99.6" evidence="4"/>
<comment type="function">
    <text evidence="4">Catalyzes the reversible isomerization-deamination of glucosamine 6-phosphate (GlcN6P) to form fructose 6-phosphate (Fru6P) and ammonium ion.</text>
</comment>
<dbReference type="GO" id="GO:0004342">
    <property type="term" value="F:glucosamine-6-phosphate deaminase activity"/>
    <property type="evidence" value="ECO:0007669"/>
    <property type="project" value="UniProtKB-UniRule"/>
</dbReference>
<dbReference type="RefSeq" id="WP_074598618.1">
    <property type="nucleotide sequence ID" value="NZ_FNHF01000002.1"/>
</dbReference>
<evidence type="ECO:0000259" key="5">
    <source>
        <dbReference type="Pfam" id="PF01182"/>
    </source>
</evidence>
<evidence type="ECO:0000256" key="1">
    <source>
        <dbReference type="ARBA" id="ARBA00000644"/>
    </source>
</evidence>
<dbReference type="SUPFAM" id="SSF100950">
    <property type="entry name" value="NagB/RpiA/CoA transferase-like"/>
    <property type="match status" value="1"/>
</dbReference>
<dbReference type="PROSITE" id="PS01161">
    <property type="entry name" value="GLC_GALNAC_ISOMERASE"/>
    <property type="match status" value="1"/>
</dbReference>
<dbReference type="NCBIfam" id="TIGR00502">
    <property type="entry name" value="nagB"/>
    <property type="match status" value="1"/>
</dbReference>
<keyword evidence="2 4" id="KW-0378">Hydrolase</keyword>
<dbReference type="UniPathway" id="UPA00629">
    <property type="reaction ID" value="UER00684"/>
</dbReference>
<dbReference type="InterPro" id="IPR037171">
    <property type="entry name" value="NagB/RpiA_transferase-like"/>
</dbReference>
<dbReference type="InterPro" id="IPR006148">
    <property type="entry name" value="Glc/Gal-6P_isomerase"/>
</dbReference>
<name>A0A1G9RDG8_9BACI</name>
<evidence type="ECO:0000313" key="7">
    <source>
        <dbReference type="Proteomes" id="UP000182347"/>
    </source>
</evidence>
<dbReference type="GO" id="GO:0006046">
    <property type="term" value="P:N-acetylglucosamine catabolic process"/>
    <property type="evidence" value="ECO:0007669"/>
    <property type="project" value="UniProtKB-UniRule"/>
</dbReference>
<dbReference type="CDD" id="cd01399">
    <property type="entry name" value="GlcN6P_deaminase"/>
    <property type="match status" value="1"/>
</dbReference>